<dbReference type="InterPro" id="IPR023148">
    <property type="entry name" value="tRNA_m1G_MeTrfase_C_sf"/>
</dbReference>
<dbReference type="InterPro" id="IPR002649">
    <property type="entry name" value="tRNA_m1G_MeTrfase_TrmD"/>
</dbReference>
<dbReference type="AlphaFoldDB" id="A0A923E5P1"/>
<dbReference type="InterPro" id="IPR029026">
    <property type="entry name" value="tRNA_m1G_MTases_N"/>
</dbReference>
<dbReference type="NCBIfam" id="NF000648">
    <property type="entry name" value="PRK00026.1"/>
    <property type="match status" value="1"/>
</dbReference>
<dbReference type="GO" id="GO:0005829">
    <property type="term" value="C:cytosol"/>
    <property type="evidence" value="ECO:0007669"/>
    <property type="project" value="TreeGrafter"/>
</dbReference>
<dbReference type="EMBL" id="JACHMK010000001">
    <property type="protein sequence ID" value="MBB6334827.1"/>
    <property type="molecule type" value="Genomic_DNA"/>
</dbReference>
<evidence type="ECO:0000256" key="2">
    <source>
        <dbReference type="ARBA" id="ARBA00004496"/>
    </source>
</evidence>
<comment type="function">
    <text evidence="1 15">Specifically methylates guanosine-37 in various tRNAs.</text>
</comment>
<dbReference type="RefSeq" id="WP_184452840.1">
    <property type="nucleotide sequence ID" value="NZ_JACHMK010000001.1"/>
</dbReference>
<name>A0A923E5P1_9ACTO</name>
<dbReference type="GO" id="GO:0016747">
    <property type="term" value="F:acyltransferase activity, transferring groups other than amino-acyl groups"/>
    <property type="evidence" value="ECO:0007669"/>
    <property type="project" value="InterPro"/>
</dbReference>
<comment type="catalytic activity">
    <reaction evidence="14 15">
        <text>guanosine(37) in tRNA + S-adenosyl-L-methionine = N(1)-methylguanosine(37) in tRNA + S-adenosyl-L-homocysteine + H(+)</text>
        <dbReference type="Rhea" id="RHEA:36899"/>
        <dbReference type="Rhea" id="RHEA-COMP:10145"/>
        <dbReference type="Rhea" id="RHEA-COMP:10147"/>
        <dbReference type="ChEBI" id="CHEBI:15378"/>
        <dbReference type="ChEBI" id="CHEBI:57856"/>
        <dbReference type="ChEBI" id="CHEBI:59789"/>
        <dbReference type="ChEBI" id="CHEBI:73542"/>
        <dbReference type="ChEBI" id="CHEBI:74269"/>
        <dbReference type="EC" id="2.1.1.228"/>
    </reaction>
</comment>
<evidence type="ECO:0000256" key="3">
    <source>
        <dbReference type="ARBA" id="ARBA00007630"/>
    </source>
</evidence>
<feature type="binding site" evidence="15">
    <location>
        <position position="122"/>
    </location>
    <ligand>
        <name>S-adenosyl-L-methionine</name>
        <dbReference type="ChEBI" id="CHEBI:59789"/>
    </ligand>
</feature>
<keyword evidence="8 15" id="KW-0489">Methyltransferase</keyword>
<dbReference type="Gene3D" id="1.10.1270.20">
    <property type="entry name" value="tRNA(m1g37)methyltransferase, domain 2"/>
    <property type="match status" value="1"/>
</dbReference>
<keyword evidence="9 15" id="KW-0808">Transferase</keyword>
<dbReference type="PANTHER" id="PTHR46417">
    <property type="entry name" value="TRNA (GUANINE-N(1)-)-METHYLTRANSFERASE"/>
    <property type="match status" value="1"/>
</dbReference>
<dbReference type="CDD" id="cd18080">
    <property type="entry name" value="TrmD-like"/>
    <property type="match status" value="1"/>
</dbReference>
<dbReference type="HAMAP" id="MF_00605">
    <property type="entry name" value="TrmD"/>
    <property type="match status" value="1"/>
</dbReference>
<dbReference type="Proteomes" id="UP000617426">
    <property type="component" value="Unassembled WGS sequence"/>
</dbReference>
<organism evidence="17 18">
    <name type="scientific">Schaalia hyovaginalis</name>
    <dbReference type="NCBI Taxonomy" id="29316"/>
    <lineage>
        <taxon>Bacteria</taxon>
        <taxon>Bacillati</taxon>
        <taxon>Actinomycetota</taxon>
        <taxon>Actinomycetes</taxon>
        <taxon>Actinomycetales</taxon>
        <taxon>Actinomycetaceae</taxon>
        <taxon>Schaalia</taxon>
    </lineage>
</organism>
<keyword evidence="11 15" id="KW-0819">tRNA processing</keyword>
<dbReference type="PANTHER" id="PTHR46417:SF1">
    <property type="entry name" value="TRNA (GUANINE-N(1)-)-METHYLTRANSFERASE"/>
    <property type="match status" value="1"/>
</dbReference>
<evidence type="ECO:0000256" key="7">
    <source>
        <dbReference type="ARBA" id="ARBA00022490"/>
    </source>
</evidence>
<evidence type="ECO:0000256" key="14">
    <source>
        <dbReference type="ARBA" id="ARBA00047783"/>
    </source>
</evidence>
<evidence type="ECO:0000256" key="8">
    <source>
        <dbReference type="ARBA" id="ARBA00022603"/>
    </source>
</evidence>
<evidence type="ECO:0000313" key="18">
    <source>
        <dbReference type="Proteomes" id="UP000617426"/>
    </source>
</evidence>
<dbReference type="SUPFAM" id="SSF75217">
    <property type="entry name" value="alpha/beta knot"/>
    <property type="match status" value="1"/>
</dbReference>
<evidence type="ECO:0000256" key="6">
    <source>
        <dbReference type="ARBA" id="ARBA00014679"/>
    </source>
</evidence>
<accession>A0A923E5P1</accession>
<dbReference type="InterPro" id="IPR029028">
    <property type="entry name" value="Alpha/beta_knot_MTases"/>
</dbReference>
<evidence type="ECO:0000256" key="1">
    <source>
        <dbReference type="ARBA" id="ARBA00002634"/>
    </source>
</evidence>
<dbReference type="Pfam" id="PF01746">
    <property type="entry name" value="tRNA_m1G_MT"/>
    <property type="match status" value="1"/>
</dbReference>
<feature type="binding site" evidence="15">
    <location>
        <begin position="147"/>
        <end position="152"/>
    </location>
    <ligand>
        <name>S-adenosyl-L-methionine</name>
        <dbReference type="ChEBI" id="CHEBI:59789"/>
    </ligand>
</feature>
<reference evidence="17" key="1">
    <citation type="submission" date="2020-08" db="EMBL/GenBank/DDBJ databases">
        <title>Sequencing the genomes of 1000 actinobacteria strains.</title>
        <authorList>
            <person name="Klenk H.-P."/>
        </authorList>
    </citation>
    <scope>NUCLEOTIDE SEQUENCE</scope>
    <source>
        <strain evidence="17">DSM 10695</strain>
    </source>
</reference>
<comment type="subunit">
    <text evidence="4 15">Homodimer.</text>
</comment>
<dbReference type="InterPro" id="IPR000182">
    <property type="entry name" value="GNAT_dom"/>
</dbReference>
<sequence>MRIDLVSIFPDYFAPLELSLLGKAGEAGLVEARVHDLRRWTRDRHRSVDDTPYGGGAGMVMMPTVWGEAIDELLDGAPHARDGARPEPFRTVLAIPTPSGTPLTQAMASDLAAAGHLIIACGRYEGIDQRVADHYRGRGLEVLEYSIGDYVLNGGEAAALVLVEAVTRLLDGFMGNPESIVEESHSDGLLEYPAYTKPRTWRDLEVPAILLGGDHAAIARWRRDRALERTAERRPDMVGGLALGALDSADRTTLARAGVLLTDEGPRHLEIRPARADEAGILAGLAARTFPDACPPGLPGEAIEAFIADELSEEAFAAHLANPEDRILLALIDGQAGAYSLVRTGSEAIDASMLRPGKIEIGDAYLSKCYADAPWRGTGLAGALLESAVEDAAAHSRAQRIVLGTNSANSRAQKFYRKHGFVKKGRRTFTVGGVPNHDVVLVRDLTNLRSSFAN</sequence>
<dbReference type="SUPFAM" id="SSF55729">
    <property type="entry name" value="Acyl-CoA N-acyltransferases (Nat)"/>
    <property type="match status" value="1"/>
</dbReference>
<proteinExistence type="inferred from homology"/>
<protein>
    <recommendedName>
        <fullName evidence="6 15">tRNA (guanine-N(1)-)-methyltransferase</fullName>
        <ecNumber evidence="5 15">2.1.1.228</ecNumber>
    </recommendedName>
    <alternativeName>
        <fullName evidence="12 15">M1G-methyltransferase</fullName>
    </alternativeName>
    <alternativeName>
        <fullName evidence="13 15">tRNA [GM37] methyltransferase</fullName>
    </alternativeName>
</protein>
<dbReference type="GO" id="GO:0002939">
    <property type="term" value="P:tRNA N1-guanine methylation"/>
    <property type="evidence" value="ECO:0007669"/>
    <property type="project" value="TreeGrafter"/>
</dbReference>
<evidence type="ECO:0000256" key="12">
    <source>
        <dbReference type="ARBA" id="ARBA00029736"/>
    </source>
</evidence>
<evidence type="ECO:0000259" key="16">
    <source>
        <dbReference type="PROSITE" id="PS51186"/>
    </source>
</evidence>
<evidence type="ECO:0000256" key="11">
    <source>
        <dbReference type="ARBA" id="ARBA00022694"/>
    </source>
</evidence>
<keyword evidence="10 15" id="KW-0949">S-adenosyl-L-methionine</keyword>
<comment type="similarity">
    <text evidence="3 15">Belongs to the RNA methyltransferase TrmD family.</text>
</comment>
<evidence type="ECO:0000313" key="17">
    <source>
        <dbReference type="EMBL" id="MBB6334827.1"/>
    </source>
</evidence>
<evidence type="ECO:0000256" key="5">
    <source>
        <dbReference type="ARBA" id="ARBA00012807"/>
    </source>
</evidence>
<evidence type="ECO:0000256" key="15">
    <source>
        <dbReference type="HAMAP-Rule" id="MF_00605"/>
    </source>
</evidence>
<dbReference type="Gene3D" id="3.40.630.30">
    <property type="match status" value="1"/>
</dbReference>
<comment type="caution">
    <text evidence="17">The sequence shown here is derived from an EMBL/GenBank/DDBJ whole genome shotgun (WGS) entry which is preliminary data.</text>
</comment>
<evidence type="ECO:0000256" key="4">
    <source>
        <dbReference type="ARBA" id="ARBA00011738"/>
    </source>
</evidence>
<dbReference type="PROSITE" id="PS51186">
    <property type="entry name" value="GNAT"/>
    <property type="match status" value="1"/>
</dbReference>
<keyword evidence="7 15" id="KW-0963">Cytoplasm</keyword>
<comment type="subcellular location">
    <subcellularLocation>
        <location evidence="2 15">Cytoplasm</location>
    </subcellularLocation>
</comment>
<evidence type="ECO:0000256" key="9">
    <source>
        <dbReference type="ARBA" id="ARBA00022679"/>
    </source>
</evidence>
<dbReference type="GO" id="GO:0052906">
    <property type="term" value="F:tRNA (guanine(37)-N1)-methyltransferase activity"/>
    <property type="evidence" value="ECO:0007669"/>
    <property type="project" value="UniProtKB-UniRule"/>
</dbReference>
<keyword evidence="18" id="KW-1185">Reference proteome</keyword>
<evidence type="ECO:0000256" key="10">
    <source>
        <dbReference type="ARBA" id="ARBA00022691"/>
    </source>
</evidence>
<dbReference type="NCBIfam" id="TIGR00088">
    <property type="entry name" value="trmD"/>
    <property type="match status" value="1"/>
</dbReference>
<dbReference type="InterPro" id="IPR016009">
    <property type="entry name" value="tRNA_MeTrfase_TRMD/TRM10"/>
</dbReference>
<gene>
    <name evidence="15" type="primary">trmD</name>
    <name evidence="17" type="ORF">HD592_001392</name>
</gene>
<dbReference type="Gene3D" id="3.40.1280.10">
    <property type="match status" value="1"/>
</dbReference>
<dbReference type="InterPro" id="IPR016181">
    <property type="entry name" value="Acyl_CoA_acyltransferase"/>
</dbReference>
<feature type="domain" description="N-acetyltransferase" evidence="16">
    <location>
        <begin position="269"/>
        <end position="446"/>
    </location>
</feature>
<dbReference type="Pfam" id="PF00583">
    <property type="entry name" value="Acetyltransf_1"/>
    <property type="match status" value="1"/>
</dbReference>
<dbReference type="EC" id="2.1.1.228" evidence="5 15"/>
<evidence type="ECO:0000256" key="13">
    <source>
        <dbReference type="ARBA" id="ARBA00033392"/>
    </source>
</evidence>